<dbReference type="InterPro" id="IPR035439">
    <property type="entry name" value="UPF0145_dom_sf"/>
</dbReference>
<dbReference type="HAMAP" id="MF_00338">
    <property type="entry name" value="UPF0145"/>
    <property type="match status" value="1"/>
</dbReference>
<dbReference type="Pfam" id="PF01906">
    <property type="entry name" value="YbjQ_1"/>
    <property type="match status" value="1"/>
</dbReference>
<protein>
    <recommendedName>
        <fullName evidence="2">UPF0145 protein GWK41_03045</fullName>
    </recommendedName>
</protein>
<keyword evidence="5" id="KW-1185">Reference proteome</keyword>
<evidence type="ECO:0000256" key="2">
    <source>
        <dbReference type="HAMAP-Rule" id="MF_00338"/>
    </source>
</evidence>
<dbReference type="Proteomes" id="UP000772812">
    <property type="component" value="Unassembled WGS sequence"/>
</dbReference>
<dbReference type="InterPro" id="IPR002765">
    <property type="entry name" value="UPF0145_YbjQ-like"/>
</dbReference>
<name>A0ABS1GGI0_9AQUI</name>
<dbReference type="EMBL" id="JAACYA010000001">
    <property type="protein sequence ID" value="MBK3332043.1"/>
    <property type="molecule type" value="Genomic_DNA"/>
</dbReference>
<comment type="similarity">
    <text evidence="1 2">Belongs to the UPF0145 family.</text>
</comment>
<dbReference type="PANTHER" id="PTHR34068">
    <property type="entry name" value="UPF0145 PROTEIN YBJQ"/>
    <property type="match status" value="1"/>
</dbReference>
<keyword evidence="3" id="KW-0175">Coiled coil</keyword>
<proteinExistence type="inferred from homology"/>
<accession>A0ABS1GGI0</accession>
<organism evidence="4 5">
    <name type="scientific">Persephonella atlantica</name>
    <dbReference type="NCBI Taxonomy" id="2699429"/>
    <lineage>
        <taxon>Bacteria</taxon>
        <taxon>Pseudomonadati</taxon>
        <taxon>Aquificota</taxon>
        <taxon>Aquificia</taxon>
        <taxon>Aquificales</taxon>
        <taxon>Hydrogenothermaceae</taxon>
        <taxon>Persephonella</taxon>
    </lineage>
</organism>
<comment type="caution">
    <text evidence="4">The sequence shown here is derived from an EMBL/GenBank/DDBJ whole genome shotgun (WGS) entry which is preliminary data.</text>
</comment>
<dbReference type="RefSeq" id="WP_200673433.1">
    <property type="nucleotide sequence ID" value="NZ_JAACYA010000001.1"/>
</dbReference>
<feature type="coiled-coil region" evidence="3">
    <location>
        <begin position="40"/>
        <end position="71"/>
    </location>
</feature>
<dbReference type="PANTHER" id="PTHR34068:SF1">
    <property type="entry name" value="UPF0145 PROTEIN YBJQ"/>
    <property type="match status" value="1"/>
</dbReference>
<dbReference type="SUPFAM" id="SSF117782">
    <property type="entry name" value="YbjQ-like"/>
    <property type="match status" value="1"/>
</dbReference>
<evidence type="ECO:0000256" key="1">
    <source>
        <dbReference type="ARBA" id="ARBA00010751"/>
    </source>
</evidence>
<sequence length="104" mass="11681">MILTTTDTVQGMKILEYKGIVSAEAVIGINVVRDLFAKVRDFVGGRAKSYEKELEKYKEELIEEIKVQAKQKGANGIIGLNFSYEMYQSMLMIAVWGTAVVIEE</sequence>
<evidence type="ECO:0000256" key="3">
    <source>
        <dbReference type="SAM" id="Coils"/>
    </source>
</evidence>
<evidence type="ECO:0000313" key="5">
    <source>
        <dbReference type="Proteomes" id="UP000772812"/>
    </source>
</evidence>
<dbReference type="Gene3D" id="3.30.110.70">
    <property type="entry name" value="Hypothetical protein apc22750. Chain B"/>
    <property type="match status" value="1"/>
</dbReference>
<evidence type="ECO:0000313" key="4">
    <source>
        <dbReference type="EMBL" id="MBK3332043.1"/>
    </source>
</evidence>
<reference evidence="4 5" key="1">
    <citation type="journal article" date="2021" name="Syst. Appl. Microbiol.">
        <title>Persephonella atlantica sp. nov.: How to adapt to physico-chemical gradients in high temperature hydrothermal habitats.</title>
        <authorList>
            <person name="Francois D.X."/>
            <person name="Godfroy A."/>
            <person name="Mathien C."/>
            <person name="Aube J."/>
            <person name="Cathalot C."/>
            <person name="Lesongeur F."/>
            <person name="L'Haridon S."/>
            <person name="Philippon X."/>
            <person name="Roussel E.G."/>
        </authorList>
    </citation>
    <scope>NUCLEOTIDE SEQUENCE [LARGE SCALE GENOMIC DNA]</scope>
    <source>
        <strain evidence="4 5">MO1340</strain>
    </source>
</reference>
<gene>
    <name evidence="4" type="ORF">GWK41_03045</name>
</gene>